<dbReference type="Proteomes" id="UP000265520">
    <property type="component" value="Unassembled WGS sequence"/>
</dbReference>
<feature type="compositionally biased region" description="Polar residues" evidence="1">
    <location>
        <begin position="33"/>
        <end position="44"/>
    </location>
</feature>
<comment type="caution">
    <text evidence="2">The sequence shown here is derived from an EMBL/GenBank/DDBJ whole genome shotgun (WGS) entry which is preliminary data.</text>
</comment>
<sequence length="100" mass="10504">SEIGKSQSEQVVEETPISDNPKFGETLDKPGTNAETIIGQSSLSVAVATPDKTTPETVNESMKEKTITPDAVQDVEASTDLSNPTDAAQDVEASKDLSNP</sequence>
<dbReference type="AlphaFoldDB" id="A0A392SQQ9"/>
<evidence type="ECO:0000256" key="1">
    <source>
        <dbReference type="SAM" id="MobiDB-lite"/>
    </source>
</evidence>
<name>A0A392SQQ9_9FABA</name>
<keyword evidence="3" id="KW-1185">Reference proteome</keyword>
<feature type="compositionally biased region" description="Polar residues" evidence="1">
    <location>
        <begin position="1"/>
        <end position="10"/>
    </location>
</feature>
<accession>A0A392SQQ9</accession>
<feature type="region of interest" description="Disordered" evidence="1">
    <location>
        <begin position="1"/>
        <end position="100"/>
    </location>
</feature>
<feature type="compositionally biased region" description="Polar residues" evidence="1">
    <location>
        <begin position="51"/>
        <end position="60"/>
    </location>
</feature>
<dbReference type="EMBL" id="LXQA010421189">
    <property type="protein sequence ID" value="MCI50737.1"/>
    <property type="molecule type" value="Genomic_DNA"/>
</dbReference>
<protein>
    <submittedName>
        <fullName evidence="2">Uncharacterized protein</fullName>
    </submittedName>
</protein>
<reference evidence="2 3" key="1">
    <citation type="journal article" date="2018" name="Front. Plant Sci.">
        <title>Red Clover (Trifolium pratense) and Zigzag Clover (T. medium) - A Picture of Genomic Similarities and Differences.</title>
        <authorList>
            <person name="Dluhosova J."/>
            <person name="Istvanek J."/>
            <person name="Nedelnik J."/>
            <person name="Repkova J."/>
        </authorList>
    </citation>
    <scope>NUCLEOTIDE SEQUENCE [LARGE SCALE GENOMIC DNA]</scope>
    <source>
        <strain evidence="3">cv. 10/8</strain>
        <tissue evidence="2">Leaf</tissue>
    </source>
</reference>
<organism evidence="2 3">
    <name type="scientific">Trifolium medium</name>
    <dbReference type="NCBI Taxonomy" id="97028"/>
    <lineage>
        <taxon>Eukaryota</taxon>
        <taxon>Viridiplantae</taxon>
        <taxon>Streptophyta</taxon>
        <taxon>Embryophyta</taxon>
        <taxon>Tracheophyta</taxon>
        <taxon>Spermatophyta</taxon>
        <taxon>Magnoliopsida</taxon>
        <taxon>eudicotyledons</taxon>
        <taxon>Gunneridae</taxon>
        <taxon>Pentapetalae</taxon>
        <taxon>rosids</taxon>
        <taxon>fabids</taxon>
        <taxon>Fabales</taxon>
        <taxon>Fabaceae</taxon>
        <taxon>Papilionoideae</taxon>
        <taxon>50 kb inversion clade</taxon>
        <taxon>NPAAA clade</taxon>
        <taxon>Hologalegina</taxon>
        <taxon>IRL clade</taxon>
        <taxon>Trifolieae</taxon>
        <taxon>Trifolium</taxon>
    </lineage>
</organism>
<evidence type="ECO:0000313" key="3">
    <source>
        <dbReference type="Proteomes" id="UP000265520"/>
    </source>
</evidence>
<evidence type="ECO:0000313" key="2">
    <source>
        <dbReference type="EMBL" id="MCI50737.1"/>
    </source>
</evidence>
<feature type="non-terminal residue" evidence="2">
    <location>
        <position position="100"/>
    </location>
</feature>
<proteinExistence type="predicted"/>
<feature type="non-terminal residue" evidence="2">
    <location>
        <position position="1"/>
    </location>
</feature>